<evidence type="ECO:0000313" key="2">
    <source>
        <dbReference type="Proteomes" id="UP000093819"/>
    </source>
</evidence>
<evidence type="ECO:0000313" key="1">
    <source>
        <dbReference type="EMBL" id="OBK22993.1"/>
    </source>
</evidence>
<gene>
    <name evidence="1" type="ORF">A5635_20380</name>
</gene>
<dbReference type="EMBL" id="LZLR01000088">
    <property type="protein sequence ID" value="OBK22993.1"/>
    <property type="molecule type" value="Genomic_DNA"/>
</dbReference>
<protein>
    <submittedName>
        <fullName evidence="1">Uncharacterized protein</fullName>
    </submittedName>
</protein>
<sequence length="98" mass="10890">MSITKDRRGEGANHHHHHDWLELRVFAPRDPQERTFVFDAATVVGDAALKVATAFGYAKGNHTFQNRHDEVLDRKATLAHAHVDNGELLELIDIGGGV</sequence>
<organism evidence="1 2">
    <name type="scientific">Mycobacterium asiaticum</name>
    <dbReference type="NCBI Taxonomy" id="1790"/>
    <lineage>
        <taxon>Bacteria</taxon>
        <taxon>Bacillati</taxon>
        <taxon>Actinomycetota</taxon>
        <taxon>Actinomycetes</taxon>
        <taxon>Mycobacteriales</taxon>
        <taxon>Mycobacteriaceae</taxon>
        <taxon>Mycobacterium</taxon>
    </lineage>
</organism>
<accession>A0A1A3NLH4</accession>
<reference evidence="1 2" key="1">
    <citation type="submission" date="2016-06" db="EMBL/GenBank/DDBJ databases">
        <authorList>
            <person name="Kjaerup R.B."/>
            <person name="Dalgaard T.S."/>
            <person name="Juul-Madsen H.R."/>
        </authorList>
    </citation>
    <scope>NUCLEOTIDE SEQUENCE [LARGE SCALE GENOMIC DNA]</scope>
    <source>
        <strain evidence="1 2">1245335.1</strain>
    </source>
</reference>
<proteinExistence type="predicted"/>
<dbReference type="AlphaFoldDB" id="A0A1A3NLH4"/>
<dbReference type="RefSeq" id="WP_065035295.1">
    <property type="nucleotide sequence ID" value="NZ_LZLR01000088.1"/>
</dbReference>
<comment type="caution">
    <text evidence="1">The sequence shown here is derived from an EMBL/GenBank/DDBJ whole genome shotgun (WGS) entry which is preliminary data.</text>
</comment>
<name>A0A1A3NLH4_MYCAS</name>
<dbReference type="Proteomes" id="UP000093819">
    <property type="component" value="Unassembled WGS sequence"/>
</dbReference>
<dbReference type="OrthoDB" id="5192351at2"/>